<accession>A0ABT5BXT8</accession>
<evidence type="ECO:0000256" key="1">
    <source>
        <dbReference type="SAM" id="MobiDB-lite"/>
    </source>
</evidence>
<dbReference type="EMBL" id="JAQNDK010000001">
    <property type="protein sequence ID" value="MDC0678969.1"/>
    <property type="molecule type" value="Genomic_DNA"/>
</dbReference>
<proteinExistence type="predicted"/>
<organism evidence="2 3">
    <name type="scientific">Sorangium atrum</name>
    <dbReference type="NCBI Taxonomy" id="2995308"/>
    <lineage>
        <taxon>Bacteria</taxon>
        <taxon>Pseudomonadati</taxon>
        <taxon>Myxococcota</taxon>
        <taxon>Polyangia</taxon>
        <taxon>Polyangiales</taxon>
        <taxon>Polyangiaceae</taxon>
        <taxon>Sorangium</taxon>
    </lineage>
</organism>
<sequence length="116" mass="12397">MSSKRKTPARTKTTRAQSLVAAPVASAQPESAVSAPAAVERPSAAVKLAAERASADAPKAPKAAPPRPRLSREERHGLIAKVAYGYAERAGFRNNPVEDWLNAEREVDARLERLAS</sequence>
<feature type="region of interest" description="Disordered" evidence="1">
    <location>
        <begin position="1"/>
        <end position="75"/>
    </location>
</feature>
<dbReference type="RefSeq" id="WP_272095829.1">
    <property type="nucleotide sequence ID" value="NZ_JAQNDK010000001.1"/>
</dbReference>
<evidence type="ECO:0000313" key="2">
    <source>
        <dbReference type="EMBL" id="MDC0678969.1"/>
    </source>
</evidence>
<reference evidence="2 3" key="1">
    <citation type="submission" date="2023-01" db="EMBL/GenBank/DDBJ databases">
        <title>Minimal conservation of predation-associated metabolite biosynthetic gene clusters underscores biosynthetic potential of Myxococcota including descriptions for ten novel species: Archangium lansinium sp. nov., Myxococcus landrumus sp. nov., Nannocystis bai.</title>
        <authorList>
            <person name="Ahearne A."/>
            <person name="Stevens C."/>
            <person name="Dowd S."/>
        </authorList>
    </citation>
    <scope>NUCLEOTIDE SEQUENCE [LARGE SCALE GENOMIC DNA]</scope>
    <source>
        <strain evidence="2 3">WIWO2</strain>
    </source>
</reference>
<feature type="compositionally biased region" description="Basic residues" evidence="1">
    <location>
        <begin position="1"/>
        <end position="13"/>
    </location>
</feature>
<comment type="caution">
    <text evidence="2">The sequence shown here is derived from an EMBL/GenBank/DDBJ whole genome shotgun (WGS) entry which is preliminary data.</text>
</comment>
<dbReference type="InterPro" id="IPR021327">
    <property type="entry name" value="DUF2934"/>
</dbReference>
<evidence type="ECO:0000313" key="3">
    <source>
        <dbReference type="Proteomes" id="UP001217485"/>
    </source>
</evidence>
<name>A0ABT5BXT8_9BACT</name>
<gene>
    <name evidence="2" type="ORF">POL72_14585</name>
</gene>
<dbReference type="Proteomes" id="UP001217485">
    <property type="component" value="Unassembled WGS sequence"/>
</dbReference>
<protein>
    <submittedName>
        <fullName evidence="2">DUF2934 domain-containing protein</fullName>
    </submittedName>
</protein>
<keyword evidence="3" id="KW-1185">Reference proteome</keyword>
<dbReference type="Pfam" id="PF11154">
    <property type="entry name" value="DUF2934"/>
    <property type="match status" value="1"/>
</dbReference>